<dbReference type="RefSeq" id="WP_026503483.1">
    <property type="nucleotide sequence ID" value="NZ_JGYQ01000013.1"/>
</dbReference>
<proteinExistence type="predicted"/>
<gene>
    <name evidence="1" type="ORF">BBOU_0958</name>
</gene>
<dbReference type="GeneID" id="303204086"/>
<sequence>MKAEMPMMTARFATPLGDFEMLRNGRNVEYAIACGTADTYYRDGTPLHPDGCYVARVSTLGMRPGDTVVACFPSVSTLILDGGDENTVNAVAQLPAYALGIGCDDTENLEMLWSRRKQQHDREMGPFLTPRMFPYSWLGLTARCDGFVFRIEDDPEAYLQYRGVDGTPYPDRTDIAVTLVWDSLVHDYAQEIVSFLTC</sequence>
<name>A0A086ZLL0_9BIFI</name>
<organism evidence="1 2">
    <name type="scientific">Bifidobacterium boum</name>
    <dbReference type="NCBI Taxonomy" id="78343"/>
    <lineage>
        <taxon>Bacteria</taxon>
        <taxon>Bacillati</taxon>
        <taxon>Actinomycetota</taxon>
        <taxon>Actinomycetes</taxon>
        <taxon>Bifidobacteriales</taxon>
        <taxon>Bifidobacteriaceae</taxon>
        <taxon>Bifidobacterium</taxon>
    </lineage>
</organism>
<dbReference type="EMBL" id="JGYQ01000013">
    <property type="protein sequence ID" value="KFI47410.1"/>
    <property type="molecule type" value="Genomic_DNA"/>
</dbReference>
<dbReference type="Proteomes" id="UP000029093">
    <property type="component" value="Unassembled WGS sequence"/>
</dbReference>
<accession>A0A086ZLL0</accession>
<comment type="caution">
    <text evidence="1">The sequence shown here is derived from an EMBL/GenBank/DDBJ whole genome shotgun (WGS) entry which is preliminary data.</text>
</comment>
<protein>
    <submittedName>
        <fullName evidence="1">Uncharacterized protein</fullName>
    </submittedName>
</protein>
<keyword evidence="2" id="KW-1185">Reference proteome</keyword>
<dbReference type="AlphaFoldDB" id="A0A086ZLL0"/>
<evidence type="ECO:0000313" key="1">
    <source>
        <dbReference type="EMBL" id="KFI47410.1"/>
    </source>
</evidence>
<dbReference type="OrthoDB" id="1819429at2"/>
<reference evidence="1 2" key="1">
    <citation type="submission" date="2014-03" db="EMBL/GenBank/DDBJ databases">
        <title>Genomics of Bifidobacteria.</title>
        <authorList>
            <person name="Ventura M."/>
            <person name="Milani C."/>
            <person name="Lugli G.A."/>
        </authorList>
    </citation>
    <scope>NUCLEOTIDE SEQUENCE [LARGE SCALE GENOMIC DNA]</scope>
    <source>
        <strain evidence="1 2">LMG 10736</strain>
    </source>
</reference>
<evidence type="ECO:0000313" key="2">
    <source>
        <dbReference type="Proteomes" id="UP000029093"/>
    </source>
</evidence>